<protein>
    <recommendedName>
        <fullName evidence="4">DUF397 domain-containing protein</fullName>
    </recommendedName>
</protein>
<evidence type="ECO:0008006" key="4">
    <source>
        <dbReference type="Google" id="ProtNLM"/>
    </source>
</evidence>
<dbReference type="EMBL" id="CP115300">
    <property type="protein sequence ID" value="WBO61730.1"/>
    <property type="molecule type" value="Genomic_DNA"/>
</dbReference>
<sequence length="58" mass="5985">MGGDLGEGKRGHVTAQHTGTDESCTLTGSPAPIPDNDHAAHRQVLHDRVRQGGAAEAT</sequence>
<feature type="compositionally biased region" description="Basic and acidic residues" evidence="1">
    <location>
        <begin position="35"/>
        <end position="50"/>
    </location>
</feature>
<evidence type="ECO:0000313" key="3">
    <source>
        <dbReference type="Proteomes" id="UP001212326"/>
    </source>
</evidence>
<reference evidence="2 3" key="1">
    <citation type="submission" date="2022-12" db="EMBL/GenBank/DDBJ databases">
        <authorList>
            <person name="Mo P."/>
        </authorList>
    </citation>
    <scope>NUCLEOTIDE SEQUENCE [LARGE SCALE GENOMIC DNA]</scope>
    <source>
        <strain evidence="2 3">HUAS 2-6</strain>
    </source>
</reference>
<gene>
    <name evidence="2" type="ORF">O1G22_02090</name>
</gene>
<feature type="compositionally biased region" description="Polar residues" evidence="1">
    <location>
        <begin position="15"/>
        <end position="28"/>
    </location>
</feature>
<proteinExistence type="predicted"/>
<name>A0ABY7NU49_9ACTN</name>
<dbReference type="RefSeq" id="WP_270079686.1">
    <property type="nucleotide sequence ID" value="NZ_CP115300.1"/>
</dbReference>
<evidence type="ECO:0000256" key="1">
    <source>
        <dbReference type="SAM" id="MobiDB-lite"/>
    </source>
</evidence>
<feature type="compositionally biased region" description="Basic and acidic residues" evidence="1">
    <location>
        <begin position="1"/>
        <end position="10"/>
    </location>
</feature>
<organism evidence="2 3">
    <name type="scientific">Streptomyces camelliae</name>
    <dbReference type="NCBI Taxonomy" id="3004093"/>
    <lineage>
        <taxon>Bacteria</taxon>
        <taxon>Bacillati</taxon>
        <taxon>Actinomycetota</taxon>
        <taxon>Actinomycetes</taxon>
        <taxon>Kitasatosporales</taxon>
        <taxon>Streptomycetaceae</taxon>
        <taxon>Streptomyces</taxon>
    </lineage>
</organism>
<feature type="region of interest" description="Disordered" evidence="1">
    <location>
        <begin position="1"/>
        <end position="58"/>
    </location>
</feature>
<evidence type="ECO:0000313" key="2">
    <source>
        <dbReference type="EMBL" id="WBO61730.1"/>
    </source>
</evidence>
<accession>A0ABY7NU49</accession>
<keyword evidence="3" id="KW-1185">Reference proteome</keyword>
<dbReference type="Proteomes" id="UP001212326">
    <property type="component" value="Chromosome"/>
</dbReference>